<name>A0A0G0Y311_9BACT</name>
<organism evidence="2 3">
    <name type="scientific">Candidatus Amesbacteria bacterium GW2011_GWA2_42_12</name>
    <dbReference type="NCBI Taxonomy" id="1618356"/>
    <lineage>
        <taxon>Bacteria</taxon>
        <taxon>Candidatus Amesiibacteriota</taxon>
    </lineage>
</organism>
<dbReference type="Proteomes" id="UP000034160">
    <property type="component" value="Unassembled WGS sequence"/>
</dbReference>
<evidence type="ECO:0000313" key="2">
    <source>
        <dbReference type="EMBL" id="KKS31214.1"/>
    </source>
</evidence>
<comment type="caution">
    <text evidence="2">The sequence shown here is derived from an EMBL/GenBank/DDBJ whole genome shotgun (WGS) entry which is preliminary data.</text>
</comment>
<accession>A0A0G0Y311</accession>
<protein>
    <recommendedName>
        <fullName evidence="4">Integral membrane protein</fullName>
    </recommendedName>
</protein>
<dbReference type="EMBL" id="LCCN01000020">
    <property type="protein sequence ID" value="KKS31214.1"/>
    <property type="molecule type" value="Genomic_DNA"/>
</dbReference>
<gene>
    <name evidence="2" type="ORF">UU93_C0020G0002</name>
</gene>
<evidence type="ECO:0008006" key="4">
    <source>
        <dbReference type="Google" id="ProtNLM"/>
    </source>
</evidence>
<proteinExistence type="predicted"/>
<evidence type="ECO:0000256" key="1">
    <source>
        <dbReference type="SAM" id="Phobius"/>
    </source>
</evidence>
<sequence length="152" mass="17061">MAKKHAQSVSLNVAKTSANPGMVLVTSYFVLFAVNALVIYLANIYFPQYVVLGTFNINLGWSIFHSMGTLALINILVIPFIREIEKWKGRMLTPMEWMVKYLVVNFVGIWVITRFSEQFGLGVSSWFVVLVLAAVLDLVQGVAMMQIGKVQK</sequence>
<keyword evidence="1" id="KW-0812">Transmembrane</keyword>
<reference evidence="2 3" key="1">
    <citation type="journal article" date="2015" name="Nature">
        <title>rRNA introns, odd ribosomes, and small enigmatic genomes across a large radiation of phyla.</title>
        <authorList>
            <person name="Brown C.T."/>
            <person name="Hug L.A."/>
            <person name="Thomas B.C."/>
            <person name="Sharon I."/>
            <person name="Castelle C.J."/>
            <person name="Singh A."/>
            <person name="Wilkins M.J."/>
            <person name="Williams K.H."/>
            <person name="Banfield J.F."/>
        </authorList>
    </citation>
    <scope>NUCLEOTIDE SEQUENCE [LARGE SCALE GENOMIC DNA]</scope>
</reference>
<keyword evidence="1" id="KW-0472">Membrane</keyword>
<feature type="transmembrane region" description="Helical" evidence="1">
    <location>
        <begin position="93"/>
        <end position="113"/>
    </location>
</feature>
<feature type="transmembrane region" description="Helical" evidence="1">
    <location>
        <begin position="62"/>
        <end position="81"/>
    </location>
</feature>
<feature type="transmembrane region" description="Helical" evidence="1">
    <location>
        <begin position="119"/>
        <end position="139"/>
    </location>
</feature>
<keyword evidence="1" id="KW-1133">Transmembrane helix</keyword>
<dbReference type="AlphaFoldDB" id="A0A0G0Y311"/>
<evidence type="ECO:0000313" key="3">
    <source>
        <dbReference type="Proteomes" id="UP000034160"/>
    </source>
</evidence>
<feature type="transmembrane region" description="Helical" evidence="1">
    <location>
        <begin position="21"/>
        <end position="42"/>
    </location>
</feature>